<protein>
    <recommendedName>
        <fullName evidence="10">Hexosyltransferase</fullName>
        <ecNumber evidence="10">2.4.1.-</ecNumber>
    </recommendedName>
</protein>
<dbReference type="GeneID" id="14886244"/>
<evidence type="ECO:0000256" key="11">
    <source>
        <dbReference type="SAM" id="SignalP"/>
    </source>
</evidence>
<dbReference type="RefSeq" id="XP_004253976.1">
    <property type="nucleotide sequence ID" value="XM_004253928.1"/>
</dbReference>
<dbReference type="OrthoDB" id="414175at2759"/>
<keyword evidence="8 10" id="KW-0333">Golgi apparatus</keyword>
<keyword evidence="3 10" id="KW-0328">Glycosyltransferase</keyword>
<dbReference type="PANTHER" id="PTHR11214:SF3">
    <property type="entry name" value="BETA-1,3-GALACTOSYLTRANSFERASE 6"/>
    <property type="match status" value="1"/>
</dbReference>
<feature type="signal peptide" evidence="11">
    <location>
        <begin position="1"/>
        <end position="20"/>
    </location>
</feature>
<dbReference type="PANTHER" id="PTHR11214">
    <property type="entry name" value="BETA-1,3-N-ACETYLGLUCOSAMINYLTRANSFERASE"/>
    <property type="match status" value="1"/>
</dbReference>
<gene>
    <name evidence="12" type="ORF">EIN_093620</name>
</gene>
<evidence type="ECO:0000256" key="5">
    <source>
        <dbReference type="ARBA" id="ARBA00022692"/>
    </source>
</evidence>
<name>A0A0A1TZY2_ENTIV</name>
<evidence type="ECO:0000313" key="12">
    <source>
        <dbReference type="EMBL" id="ELP87205.1"/>
    </source>
</evidence>
<dbReference type="InterPro" id="IPR002659">
    <property type="entry name" value="Glyco_trans_31"/>
</dbReference>
<accession>A0A0A1TZY2</accession>
<evidence type="ECO:0000313" key="13">
    <source>
        <dbReference type="Proteomes" id="UP000014680"/>
    </source>
</evidence>
<dbReference type="EC" id="2.4.1.-" evidence="10"/>
<feature type="chain" id="PRO_5001990731" description="Hexosyltransferase" evidence="11">
    <location>
        <begin position="21"/>
        <end position="329"/>
    </location>
</feature>
<dbReference type="Pfam" id="PF01762">
    <property type="entry name" value="Galactosyl_T"/>
    <property type="match status" value="1"/>
</dbReference>
<evidence type="ECO:0000256" key="4">
    <source>
        <dbReference type="ARBA" id="ARBA00022679"/>
    </source>
</evidence>
<dbReference type="GO" id="GO:0006493">
    <property type="term" value="P:protein O-linked glycosylation"/>
    <property type="evidence" value="ECO:0007669"/>
    <property type="project" value="TreeGrafter"/>
</dbReference>
<evidence type="ECO:0000256" key="3">
    <source>
        <dbReference type="ARBA" id="ARBA00022676"/>
    </source>
</evidence>
<dbReference type="VEuPathDB" id="AmoebaDB:EIN_093620"/>
<keyword evidence="5" id="KW-0812">Transmembrane</keyword>
<evidence type="ECO:0000256" key="8">
    <source>
        <dbReference type="ARBA" id="ARBA00023034"/>
    </source>
</evidence>
<evidence type="ECO:0000256" key="10">
    <source>
        <dbReference type="RuleBase" id="RU363063"/>
    </source>
</evidence>
<comment type="similarity">
    <text evidence="2 10">Belongs to the glycosyltransferase 31 family.</text>
</comment>
<dbReference type="AlphaFoldDB" id="A0A0A1TZY2"/>
<evidence type="ECO:0000256" key="9">
    <source>
        <dbReference type="ARBA" id="ARBA00023136"/>
    </source>
</evidence>
<dbReference type="Proteomes" id="UP000014680">
    <property type="component" value="Unassembled WGS sequence"/>
</dbReference>
<evidence type="ECO:0000256" key="6">
    <source>
        <dbReference type="ARBA" id="ARBA00022968"/>
    </source>
</evidence>
<keyword evidence="6" id="KW-0735">Signal-anchor</keyword>
<keyword evidence="9" id="KW-0472">Membrane</keyword>
<keyword evidence="11" id="KW-0732">Signal</keyword>
<dbReference type="GO" id="GO:0000139">
    <property type="term" value="C:Golgi membrane"/>
    <property type="evidence" value="ECO:0007669"/>
    <property type="project" value="UniProtKB-SubCell"/>
</dbReference>
<sequence length="329" mass="38719">MKRARDVAILVLLSFLCVLGKYITNDQRQYVNSFYGDKFSVDEDYPDEVDVYSYADLNESLGIPQHYKNTFYPDKLFLAIIHTIPSKLHHVEKTRQTWCNPQYQNEFGMKCIFVLVRETVEKKNMTGIVSSLNNTYHDLYYIEMPNLKEHWFTLQQKNVNAYILAKTLFPDYLFYSRVDDEIIVTVDTLADLLVSLPKKNTVVGEFVRHRPNKNVKNKYYDPLAINIKKYFFFPAGYLSIWSSDIIDFIASWENYYTIAPSSLEDPGFGHFLYKYYTTTNNKLYFVTPEKWGGNTGTHYGDYMVFHDQRGRLNQTKILERRIADGHFVN</sequence>
<keyword evidence="7" id="KW-1133">Transmembrane helix</keyword>
<organism evidence="12 13">
    <name type="scientific">Entamoeba invadens IP1</name>
    <dbReference type="NCBI Taxonomy" id="370355"/>
    <lineage>
        <taxon>Eukaryota</taxon>
        <taxon>Amoebozoa</taxon>
        <taxon>Evosea</taxon>
        <taxon>Archamoebae</taxon>
        <taxon>Mastigamoebida</taxon>
        <taxon>Entamoebidae</taxon>
        <taxon>Entamoeba</taxon>
    </lineage>
</organism>
<keyword evidence="13" id="KW-1185">Reference proteome</keyword>
<dbReference type="OMA" id="YIMALNI"/>
<reference evidence="12 13" key="1">
    <citation type="submission" date="2012-10" db="EMBL/GenBank/DDBJ databases">
        <authorList>
            <person name="Zafar N."/>
            <person name="Inman J."/>
            <person name="Hall N."/>
            <person name="Lorenzi H."/>
            <person name="Caler E."/>
        </authorList>
    </citation>
    <scope>NUCLEOTIDE SEQUENCE [LARGE SCALE GENOMIC DNA]</scope>
    <source>
        <strain evidence="12 13">IP1</strain>
    </source>
</reference>
<dbReference type="GO" id="GO:0016758">
    <property type="term" value="F:hexosyltransferase activity"/>
    <property type="evidence" value="ECO:0007669"/>
    <property type="project" value="InterPro"/>
</dbReference>
<dbReference type="EMBL" id="KB206860">
    <property type="protein sequence ID" value="ELP87205.1"/>
    <property type="molecule type" value="Genomic_DNA"/>
</dbReference>
<keyword evidence="4" id="KW-0808">Transferase</keyword>
<evidence type="ECO:0000256" key="2">
    <source>
        <dbReference type="ARBA" id="ARBA00008661"/>
    </source>
</evidence>
<dbReference type="KEGG" id="eiv:EIN_093620"/>
<evidence type="ECO:0000256" key="7">
    <source>
        <dbReference type="ARBA" id="ARBA00022989"/>
    </source>
</evidence>
<evidence type="ECO:0000256" key="1">
    <source>
        <dbReference type="ARBA" id="ARBA00004323"/>
    </source>
</evidence>
<comment type="subcellular location">
    <subcellularLocation>
        <location evidence="1 10">Golgi apparatus membrane</location>
        <topology evidence="1 10">Single-pass type II membrane protein</topology>
    </subcellularLocation>
</comment>
<proteinExistence type="inferred from homology"/>